<proteinExistence type="predicted"/>
<accession>A0A9D7LQA4</accession>
<dbReference type="Proteomes" id="UP000808146">
    <property type="component" value="Unassembled WGS sequence"/>
</dbReference>
<evidence type="ECO:0000313" key="2">
    <source>
        <dbReference type="Proteomes" id="UP000808146"/>
    </source>
</evidence>
<name>A0A9D7LQA4_9RHOO</name>
<dbReference type="EMBL" id="JADKBR010000019">
    <property type="protein sequence ID" value="MBK8891826.1"/>
    <property type="molecule type" value="Genomic_DNA"/>
</dbReference>
<sequence>MRLSGGNLGAGFFEPVGDEVGGAGVAAHDRATEERRFADDYVGGRPVGLTAVRVEQHVAVFDAVKRLEDGVDRVRVAVTAVPMDVAYPDGDAGEFGCIASTA</sequence>
<protein>
    <submittedName>
        <fullName evidence="1">Uncharacterized protein</fullName>
    </submittedName>
</protein>
<gene>
    <name evidence="1" type="ORF">IPN75_16310</name>
</gene>
<comment type="caution">
    <text evidence="1">The sequence shown here is derived from an EMBL/GenBank/DDBJ whole genome shotgun (WGS) entry which is preliminary data.</text>
</comment>
<organism evidence="1 2">
    <name type="scientific">Candidatus Dechloromonas phosphorivorans</name>
    <dbReference type="NCBI Taxonomy" id="2899244"/>
    <lineage>
        <taxon>Bacteria</taxon>
        <taxon>Pseudomonadati</taxon>
        <taxon>Pseudomonadota</taxon>
        <taxon>Betaproteobacteria</taxon>
        <taxon>Rhodocyclales</taxon>
        <taxon>Azonexaceae</taxon>
        <taxon>Dechloromonas</taxon>
    </lineage>
</organism>
<dbReference type="AlphaFoldDB" id="A0A9D7LQA4"/>
<reference evidence="1" key="1">
    <citation type="submission" date="2020-10" db="EMBL/GenBank/DDBJ databases">
        <title>Connecting structure to function with the recovery of over 1000 high-quality activated sludge metagenome-assembled genomes encoding full-length rRNA genes using long-read sequencing.</title>
        <authorList>
            <person name="Singleton C.M."/>
            <person name="Petriglieri F."/>
            <person name="Kristensen J.M."/>
            <person name="Kirkegaard R.H."/>
            <person name="Michaelsen T.Y."/>
            <person name="Andersen M.H."/>
            <person name="Karst S.M."/>
            <person name="Dueholm M.S."/>
            <person name="Nielsen P.H."/>
            <person name="Albertsen M."/>
        </authorList>
    </citation>
    <scope>NUCLEOTIDE SEQUENCE</scope>
    <source>
        <strain evidence="1">OdNE_18-Q3-R46-58_BAT3C.305</strain>
    </source>
</reference>
<evidence type="ECO:0000313" key="1">
    <source>
        <dbReference type="EMBL" id="MBK8891826.1"/>
    </source>
</evidence>